<feature type="transmembrane region" description="Helical" evidence="6">
    <location>
        <begin position="225"/>
        <end position="244"/>
    </location>
</feature>
<dbReference type="AlphaFoldDB" id="A0AAE4CMG7"/>
<organism evidence="8 9">
    <name type="scientific">Haloactinomyces albus</name>
    <dbReference type="NCBI Taxonomy" id="1352928"/>
    <lineage>
        <taxon>Bacteria</taxon>
        <taxon>Bacillati</taxon>
        <taxon>Actinomycetota</taxon>
        <taxon>Actinomycetes</taxon>
        <taxon>Actinopolysporales</taxon>
        <taxon>Actinopolysporaceae</taxon>
        <taxon>Haloactinomyces</taxon>
    </lineage>
</organism>
<keyword evidence="5 6" id="KW-0472">Membrane</keyword>
<evidence type="ECO:0000256" key="5">
    <source>
        <dbReference type="ARBA" id="ARBA00023136"/>
    </source>
</evidence>
<dbReference type="Gene3D" id="3.60.15.10">
    <property type="entry name" value="Ribonuclease Z/Hydroxyacylglutathione hydrolase-like"/>
    <property type="match status" value="1"/>
</dbReference>
<reference evidence="8" key="1">
    <citation type="submission" date="2023-07" db="EMBL/GenBank/DDBJ databases">
        <title>Sequencing the genomes of 1000 actinobacteria strains.</title>
        <authorList>
            <person name="Klenk H.-P."/>
        </authorList>
    </citation>
    <scope>NUCLEOTIDE SEQUENCE</scope>
    <source>
        <strain evidence="8">DSM 45977</strain>
    </source>
</reference>
<dbReference type="CDD" id="cd07731">
    <property type="entry name" value="ComA-like_MBL-fold"/>
    <property type="match status" value="1"/>
</dbReference>
<dbReference type="Proteomes" id="UP001180845">
    <property type="component" value="Unassembled WGS sequence"/>
</dbReference>
<evidence type="ECO:0000256" key="6">
    <source>
        <dbReference type="SAM" id="Phobius"/>
    </source>
</evidence>
<sequence>MSAAAFGTANRAGTRHPRGAADLRLAPGAAAVWAVTLAGVFSGWVPAAIVTVVACGALLLVWCTARSARWASGVLVVLLLIGVSAFGIALRTHQLEQHPLRSVVEQGDRATVRVVLHAAPSPLQGASYGGTRAEARAVVRAELRAARIEDRWVRAGGDVLLLVPTHQWRNLIAGHRVTVEAALIPPRGGDLLVAVLPVYAPPKAVSAPPEWQRTAESLRRGLRQAAAAVLGPAATGLLSGLVVGDTSGLPQEVVHEFDTAGLSHLTAVSGANLAIVCGAVLLLLRLVRAGPVVSALGAGAGMLGFVVLAGTEPSVLRAAAMGTITLLALVLGRNRSALPALSAGVIVLLLFSPGLATSAGFALSVAATAALIVLAPGWSAALHARGVPVGMAEALAVPTAAHVATAPLVAALSGEISMVAILANLLVGPVVAPATVFGVAATVIAPLWDRGAELCVWLAAPELKWVLAVADHASAVPGATVEWPSGVSGGLALAGLAAVLLIGLRSTRVRWSLAVLLLMLGVVLVPPRIISPAWPAPGWDLVACDVGQGDSLVLATGVPGEAVVVDTGPVPGVTDACLRRLGVERIPLVVLTHLHADHIGGLSGVLDGRAVGAVALGGLREPAWAMEKVRREVRAAGASLVPLSAGHRLRWPALQLEVLAPAEALARTASEERANDLSLVLRATTRTTRILLTGDIELRSQSRLLASDRDLRADVLKVPHHGSRYTIPRFLRAVQPRLALISVGHGNDYGHPSPLIVGTLKRGGTRVLRTDRQGDIAVLTGPDGLRTVSRGDPLRPEP</sequence>
<evidence type="ECO:0000259" key="7">
    <source>
        <dbReference type="SMART" id="SM00849"/>
    </source>
</evidence>
<dbReference type="PANTHER" id="PTHR30619:SF1">
    <property type="entry name" value="RECOMBINATION PROTEIN 2"/>
    <property type="match status" value="1"/>
</dbReference>
<evidence type="ECO:0000313" key="8">
    <source>
        <dbReference type="EMBL" id="MDR7300957.1"/>
    </source>
</evidence>
<feature type="domain" description="Metallo-beta-lactamase" evidence="7">
    <location>
        <begin position="548"/>
        <end position="745"/>
    </location>
</feature>
<name>A0AAE4CMG7_9ACTN</name>
<proteinExistence type="predicted"/>
<feature type="transmembrane region" description="Helical" evidence="6">
    <location>
        <begin position="486"/>
        <end position="504"/>
    </location>
</feature>
<feature type="transmembrane region" description="Helical" evidence="6">
    <location>
        <begin position="291"/>
        <end position="309"/>
    </location>
</feature>
<dbReference type="InterPro" id="IPR035681">
    <property type="entry name" value="ComA-like_MBL"/>
</dbReference>
<feature type="transmembrane region" description="Helical" evidence="6">
    <location>
        <begin position="264"/>
        <end position="284"/>
    </location>
</feature>
<dbReference type="NCBIfam" id="TIGR00360">
    <property type="entry name" value="ComEC_N-term"/>
    <property type="match status" value="1"/>
</dbReference>
<dbReference type="InterPro" id="IPR036866">
    <property type="entry name" value="RibonucZ/Hydroxyglut_hydro"/>
</dbReference>
<dbReference type="GO" id="GO:0030420">
    <property type="term" value="P:establishment of competence for transformation"/>
    <property type="evidence" value="ECO:0007669"/>
    <property type="project" value="InterPro"/>
</dbReference>
<feature type="transmembrane region" description="Helical" evidence="6">
    <location>
        <begin position="395"/>
        <end position="413"/>
    </location>
</feature>
<dbReference type="InterPro" id="IPR001279">
    <property type="entry name" value="Metallo-B-lactamas"/>
</dbReference>
<dbReference type="SMART" id="SM00849">
    <property type="entry name" value="Lactamase_B"/>
    <property type="match status" value="1"/>
</dbReference>
<dbReference type="InterPro" id="IPR004797">
    <property type="entry name" value="Competence_ComEC/Rec2"/>
</dbReference>
<feature type="transmembrane region" description="Helical" evidence="6">
    <location>
        <begin position="425"/>
        <end position="448"/>
    </location>
</feature>
<dbReference type="NCBIfam" id="TIGR00361">
    <property type="entry name" value="ComEC_Rec2"/>
    <property type="match status" value="1"/>
</dbReference>
<comment type="caution">
    <text evidence="8">The sequence shown here is derived from an EMBL/GenBank/DDBJ whole genome shotgun (WGS) entry which is preliminary data.</text>
</comment>
<accession>A0AAE4CMG7</accession>
<dbReference type="InterPro" id="IPR004477">
    <property type="entry name" value="ComEC_N"/>
</dbReference>
<protein>
    <submittedName>
        <fullName evidence="8">Competence protein ComEC</fullName>
    </submittedName>
</protein>
<dbReference type="GO" id="GO:0005886">
    <property type="term" value="C:plasma membrane"/>
    <property type="evidence" value="ECO:0007669"/>
    <property type="project" value="UniProtKB-SubCell"/>
</dbReference>
<keyword evidence="2" id="KW-1003">Cell membrane</keyword>
<feature type="transmembrane region" description="Helical" evidence="6">
    <location>
        <begin position="315"/>
        <end position="332"/>
    </location>
</feature>
<evidence type="ECO:0000256" key="4">
    <source>
        <dbReference type="ARBA" id="ARBA00022989"/>
    </source>
</evidence>
<feature type="transmembrane region" description="Helical" evidence="6">
    <location>
        <begin position="344"/>
        <end position="375"/>
    </location>
</feature>
<feature type="transmembrane region" description="Helical" evidence="6">
    <location>
        <begin position="32"/>
        <end position="62"/>
    </location>
</feature>
<feature type="transmembrane region" description="Helical" evidence="6">
    <location>
        <begin position="68"/>
        <end position="90"/>
    </location>
</feature>
<keyword evidence="4 6" id="KW-1133">Transmembrane helix</keyword>
<comment type="subcellular location">
    <subcellularLocation>
        <location evidence="1">Cell membrane</location>
        <topology evidence="1">Multi-pass membrane protein</topology>
    </subcellularLocation>
</comment>
<keyword evidence="3 6" id="KW-0812">Transmembrane</keyword>
<evidence type="ECO:0000256" key="3">
    <source>
        <dbReference type="ARBA" id="ARBA00022692"/>
    </source>
</evidence>
<gene>
    <name evidence="8" type="ORF">JOF55_001138</name>
</gene>
<dbReference type="SUPFAM" id="SSF56281">
    <property type="entry name" value="Metallo-hydrolase/oxidoreductase"/>
    <property type="match status" value="1"/>
</dbReference>
<dbReference type="PANTHER" id="PTHR30619">
    <property type="entry name" value="DNA INTERNALIZATION/COMPETENCE PROTEIN COMEC/REC2"/>
    <property type="match status" value="1"/>
</dbReference>
<keyword evidence="9" id="KW-1185">Reference proteome</keyword>
<feature type="transmembrane region" description="Helical" evidence="6">
    <location>
        <begin position="511"/>
        <end position="530"/>
    </location>
</feature>
<dbReference type="Pfam" id="PF03772">
    <property type="entry name" value="Competence"/>
    <property type="match status" value="1"/>
</dbReference>
<dbReference type="Pfam" id="PF00753">
    <property type="entry name" value="Lactamase_B"/>
    <property type="match status" value="1"/>
</dbReference>
<dbReference type="RefSeq" id="WP_310270565.1">
    <property type="nucleotide sequence ID" value="NZ_JAVDXW010000001.1"/>
</dbReference>
<dbReference type="InterPro" id="IPR052159">
    <property type="entry name" value="Competence_DNA_uptake"/>
</dbReference>
<evidence type="ECO:0000313" key="9">
    <source>
        <dbReference type="Proteomes" id="UP001180845"/>
    </source>
</evidence>
<evidence type="ECO:0000256" key="2">
    <source>
        <dbReference type="ARBA" id="ARBA00022475"/>
    </source>
</evidence>
<evidence type="ECO:0000256" key="1">
    <source>
        <dbReference type="ARBA" id="ARBA00004651"/>
    </source>
</evidence>
<dbReference type="EMBL" id="JAVDXW010000001">
    <property type="protein sequence ID" value="MDR7300957.1"/>
    <property type="molecule type" value="Genomic_DNA"/>
</dbReference>